<keyword evidence="1" id="KW-0472">Membrane</keyword>
<dbReference type="CDD" id="cd14726">
    <property type="entry name" value="TraB_PrgY-like"/>
    <property type="match status" value="1"/>
</dbReference>
<evidence type="ECO:0008006" key="4">
    <source>
        <dbReference type="Google" id="ProtNLM"/>
    </source>
</evidence>
<name>A0AAN9K8C1_CANGL</name>
<dbReference type="InterPro" id="IPR002816">
    <property type="entry name" value="TraB/PrgY/GumN_fam"/>
</dbReference>
<dbReference type="PANTHER" id="PTHR21530">
    <property type="entry name" value="PHEROMONE SHUTDOWN PROTEIN"/>
    <property type="match status" value="1"/>
</dbReference>
<reference evidence="2 3" key="1">
    <citation type="submission" date="2024-01" db="EMBL/GenBank/DDBJ databases">
        <title>The genomes of 5 underutilized Papilionoideae crops provide insights into root nodulation and disease resistanc.</title>
        <authorList>
            <person name="Jiang F."/>
        </authorList>
    </citation>
    <scope>NUCLEOTIDE SEQUENCE [LARGE SCALE GENOMIC DNA]</scope>
    <source>
        <strain evidence="2">LVBAO_FW01</strain>
        <tissue evidence="2">Leaves</tissue>
    </source>
</reference>
<dbReference type="EMBL" id="JAYMYQ010000009">
    <property type="protein sequence ID" value="KAK7312732.1"/>
    <property type="molecule type" value="Genomic_DNA"/>
</dbReference>
<dbReference type="GO" id="GO:0005741">
    <property type="term" value="C:mitochondrial outer membrane"/>
    <property type="evidence" value="ECO:0007669"/>
    <property type="project" value="TreeGrafter"/>
</dbReference>
<feature type="transmembrane region" description="Helical" evidence="1">
    <location>
        <begin position="355"/>
        <end position="376"/>
    </location>
</feature>
<keyword evidence="1" id="KW-1133">Transmembrane helix</keyword>
<dbReference type="Proteomes" id="UP001367508">
    <property type="component" value="Unassembled WGS sequence"/>
</dbReference>
<evidence type="ECO:0000256" key="1">
    <source>
        <dbReference type="SAM" id="Phobius"/>
    </source>
</evidence>
<protein>
    <recommendedName>
        <fullName evidence="4">TraB domain containing</fullName>
    </recommendedName>
</protein>
<keyword evidence="3" id="KW-1185">Reference proteome</keyword>
<evidence type="ECO:0000313" key="2">
    <source>
        <dbReference type="EMBL" id="KAK7312732.1"/>
    </source>
</evidence>
<dbReference type="Pfam" id="PF01963">
    <property type="entry name" value="TraB_PrgY_gumN"/>
    <property type="match status" value="1"/>
</dbReference>
<organism evidence="2 3">
    <name type="scientific">Canavalia gladiata</name>
    <name type="common">Sword bean</name>
    <name type="synonym">Dolichos gladiatus</name>
    <dbReference type="NCBI Taxonomy" id="3824"/>
    <lineage>
        <taxon>Eukaryota</taxon>
        <taxon>Viridiplantae</taxon>
        <taxon>Streptophyta</taxon>
        <taxon>Embryophyta</taxon>
        <taxon>Tracheophyta</taxon>
        <taxon>Spermatophyta</taxon>
        <taxon>Magnoliopsida</taxon>
        <taxon>eudicotyledons</taxon>
        <taxon>Gunneridae</taxon>
        <taxon>Pentapetalae</taxon>
        <taxon>rosids</taxon>
        <taxon>fabids</taxon>
        <taxon>Fabales</taxon>
        <taxon>Fabaceae</taxon>
        <taxon>Papilionoideae</taxon>
        <taxon>50 kb inversion clade</taxon>
        <taxon>NPAAA clade</taxon>
        <taxon>indigoferoid/millettioid clade</taxon>
        <taxon>Phaseoleae</taxon>
        <taxon>Canavalia</taxon>
    </lineage>
</organism>
<accession>A0AAN9K8C1</accession>
<sequence length="393" mass="43965">MFKLQMFMTRLVTRTQLARVTTRTQLARVTPFIHRSKPLLTTLSSSQTLSFAQFSSKAASHASNASVASDYRPAKLPEELSKNVLVLSCKSTAFGGVCNVYVVGTRHGSKESCRQVQAIVKFLKPQVVFLELCEDREGMLTSKKLEVPTMGEMRRMLKEEDRVCLEYFFTGSKRRQVQSKAEAVPGGEFQVAYEEAIKYGGRVVLGDRPIEITLRRTWSKMPLRNKTKLFCYLLLAPVLLPICLLNRMRKEKDDDDSYTRPPFDEDFPTLRETLVNERDQGVLGWYPGYGSGIDILCISYMSSMLLKLASVNSSVVAVVGKGHLGGIKMHWKQPVVLEDLLAVPSPKPAISAKRIFRVVGVAAAGVAIISGVYLSCKKDFPKRDKDIKKKVDV</sequence>
<dbReference type="InterPro" id="IPR046345">
    <property type="entry name" value="TraB_PrgY-like"/>
</dbReference>
<dbReference type="AlphaFoldDB" id="A0AAN9K8C1"/>
<dbReference type="PANTHER" id="PTHR21530:SF7">
    <property type="entry name" value="TRAB DOMAIN-CONTAINING PROTEIN"/>
    <property type="match status" value="1"/>
</dbReference>
<proteinExistence type="predicted"/>
<comment type="caution">
    <text evidence="2">The sequence shown here is derived from an EMBL/GenBank/DDBJ whole genome shotgun (WGS) entry which is preliminary data.</text>
</comment>
<gene>
    <name evidence="2" type="ORF">VNO77_36822</name>
</gene>
<evidence type="ECO:0000313" key="3">
    <source>
        <dbReference type="Proteomes" id="UP001367508"/>
    </source>
</evidence>
<feature type="transmembrane region" description="Helical" evidence="1">
    <location>
        <begin position="229"/>
        <end position="248"/>
    </location>
</feature>
<keyword evidence="1" id="KW-0812">Transmembrane</keyword>